<name>A0A0G0ZH71_9BACT</name>
<dbReference type="STRING" id="1618756.UV12_C0003G0016"/>
<dbReference type="AlphaFoldDB" id="A0A0G0ZH71"/>
<comment type="caution">
    <text evidence="1">The sequence shown here is derived from an EMBL/GenBank/DDBJ whole genome shotgun (WGS) entry which is preliminary data.</text>
</comment>
<evidence type="ECO:0000313" key="1">
    <source>
        <dbReference type="EMBL" id="KKS48057.1"/>
    </source>
</evidence>
<dbReference type="Proteomes" id="UP000034704">
    <property type="component" value="Unassembled WGS sequence"/>
</dbReference>
<proteinExistence type="predicted"/>
<gene>
    <name evidence="1" type="ORF">UV12_C0003G0016</name>
</gene>
<reference evidence="1 2" key="1">
    <citation type="journal article" date="2015" name="Nature">
        <title>rRNA introns, odd ribosomes, and small enigmatic genomes across a large radiation of phyla.</title>
        <authorList>
            <person name="Brown C.T."/>
            <person name="Hug L.A."/>
            <person name="Thomas B.C."/>
            <person name="Sharon I."/>
            <person name="Castelle C.J."/>
            <person name="Singh A."/>
            <person name="Wilkins M.J."/>
            <person name="Williams K.H."/>
            <person name="Banfield J.F."/>
        </authorList>
    </citation>
    <scope>NUCLEOTIDE SEQUENCE [LARGE SCALE GENOMIC DNA]</scope>
</reference>
<accession>A0A0G0ZH71</accession>
<dbReference type="EMBL" id="LCDG01000003">
    <property type="protein sequence ID" value="KKS48057.1"/>
    <property type="molecule type" value="Genomic_DNA"/>
</dbReference>
<evidence type="ECO:0000313" key="2">
    <source>
        <dbReference type="Proteomes" id="UP000034704"/>
    </source>
</evidence>
<protein>
    <submittedName>
        <fullName evidence="1">Uncharacterized protein</fullName>
    </submittedName>
</protein>
<sequence>MAQTLKEYLQNPHAVIVELCGCGCGESLEKNDPLGPQFMVVDCKKVFVNPDCYFDQIGEEIDKHPIGGRGIHGPGCKSPID</sequence>
<organism evidence="1 2">
    <name type="scientific">Candidatus Nomurabacteria bacterium GW2011_GWC2_42_20</name>
    <dbReference type="NCBI Taxonomy" id="1618756"/>
    <lineage>
        <taxon>Bacteria</taxon>
        <taxon>Candidatus Nomuraibacteriota</taxon>
    </lineage>
</organism>